<comment type="subcellular location">
    <subcellularLocation>
        <location evidence="9">Cytoplasm</location>
    </subcellularLocation>
    <subcellularLocation>
        <location evidence="9">Endosome</location>
    </subcellularLocation>
</comment>
<dbReference type="GO" id="GO:0000814">
    <property type="term" value="C:ESCRT II complex"/>
    <property type="evidence" value="ECO:0007669"/>
    <property type="project" value="UniProtKB-UniRule"/>
</dbReference>
<organism evidence="12 13">
    <name type="scientific">Glonium stellatum</name>
    <dbReference type="NCBI Taxonomy" id="574774"/>
    <lineage>
        <taxon>Eukaryota</taxon>
        <taxon>Fungi</taxon>
        <taxon>Dikarya</taxon>
        <taxon>Ascomycota</taxon>
        <taxon>Pezizomycotina</taxon>
        <taxon>Dothideomycetes</taxon>
        <taxon>Pleosporomycetidae</taxon>
        <taxon>Gloniales</taxon>
        <taxon>Gloniaceae</taxon>
        <taxon>Glonium</taxon>
    </lineage>
</organism>
<dbReference type="SUPFAM" id="SSF90209">
    <property type="entry name" value="Ran binding protein zinc finger-like"/>
    <property type="match status" value="1"/>
</dbReference>
<dbReference type="Pfam" id="PF04157">
    <property type="entry name" value="EAP30"/>
    <property type="match status" value="1"/>
</dbReference>
<dbReference type="PANTHER" id="PTHR13128">
    <property type="entry name" value="VACUOLAR PROTEIN-SORTING-ASSOCIATED PROTEIN 36"/>
    <property type="match status" value="1"/>
</dbReference>
<dbReference type="PROSITE" id="PS51495">
    <property type="entry name" value="GLUE"/>
    <property type="match status" value="1"/>
</dbReference>
<gene>
    <name evidence="12" type="ORF">AOQ84DRAFT_310386</name>
</gene>
<feature type="region of interest" description="Disordered" evidence="10">
    <location>
        <begin position="97"/>
        <end position="126"/>
    </location>
</feature>
<dbReference type="SMART" id="SM00547">
    <property type="entry name" value="ZnF_RBZ"/>
    <property type="match status" value="1"/>
</dbReference>
<evidence type="ECO:0000256" key="5">
    <source>
        <dbReference type="ARBA" id="ARBA00022771"/>
    </source>
</evidence>
<dbReference type="InterPro" id="IPR011993">
    <property type="entry name" value="PH-like_dom_sf"/>
</dbReference>
<dbReference type="FunFam" id="1.10.10.10:FF:000165">
    <property type="entry name" value="Vacuolar protein sorting protein (Vps36)"/>
    <property type="match status" value="1"/>
</dbReference>
<keyword evidence="8" id="KW-0175">Coiled coil</keyword>
<feature type="compositionally biased region" description="Polar residues" evidence="10">
    <location>
        <begin position="99"/>
        <end position="120"/>
    </location>
</feature>
<dbReference type="Pfam" id="PF11605">
    <property type="entry name" value="Vps36_ESCRT-II"/>
    <property type="match status" value="1"/>
</dbReference>
<keyword evidence="9" id="KW-0963">Cytoplasm</keyword>
<feature type="domain" description="GLUE N-terminal" evidence="11">
    <location>
        <begin position="6"/>
        <end position="329"/>
    </location>
</feature>
<evidence type="ECO:0000256" key="6">
    <source>
        <dbReference type="ARBA" id="ARBA00022833"/>
    </source>
</evidence>
<keyword evidence="5" id="KW-0863">Zinc-finger</keyword>
<dbReference type="SUPFAM" id="SSF50729">
    <property type="entry name" value="PH domain-like"/>
    <property type="match status" value="1"/>
</dbReference>
<dbReference type="InterPro" id="IPR021648">
    <property type="entry name" value="GLUE_dom"/>
</dbReference>
<evidence type="ECO:0000256" key="2">
    <source>
        <dbReference type="ARBA" id="ARBA00022448"/>
    </source>
</evidence>
<dbReference type="FunFam" id="1.10.10.10:FF:000527">
    <property type="entry name" value="Vacuolar protein sorting protein (Vps36), putative"/>
    <property type="match status" value="1"/>
</dbReference>
<comment type="function">
    <text evidence="9">Component of the ESCRT-II complex (endosomal sorting complex required for transport II), which is required for multivesicular body (MVB) formation and sorting of endosomal cargo proteins into MVBs.</text>
</comment>
<dbReference type="SUPFAM" id="SSF46785">
    <property type="entry name" value="Winged helix' DNA-binding domain"/>
    <property type="match status" value="1"/>
</dbReference>
<dbReference type="Gene3D" id="6.10.140.260">
    <property type="match status" value="1"/>
</dbReference>
<evidence type="ECO:0000256" key="3">
    <source>
        <dbReference type="ARBA" id="ARBA00022723"/>
    </source>
</evidence>
<dbReference type="InterPro" id="IPR040608">
    <property type="entry name" value="Snf8/Vps36"/>
</dbReference>
<evidence type="ECO:0000256" key="9">
    <source>
        <dbReference type="RuleBase" id="RU367095"/>
    </source>
</evidence>
<dbReference type="Gene3D" id="1.10.10.10">
    <property type="entry name" value="Winged helix-like DNA-binding domain superfamily/Winged helix DNA-binding domain"/>
    <property type="match status" value="2"/>
</dbReference>
<comment type="similarity">
    <text evidence="1 9">Belongs to the VPS36 family.</text>
</comment>
<dbReference type="GO" id="GO:0008270">
    <property type="term" value="F:zinc ion binding"/>
    <property type="evidence" value="ECO:0007669"/>
    <property type="project" value="UniProtKB-KW"/>
</dbReference>
<dbReference type="GO" id="GO:0032266">
    <property type="term" value="F:phosphatidylinositol-3-phosphate binding"/>
    <property type="evidence" value="ECO:0007669"/>
    <property type="project" value="UniProtKB-UniRule"/>
</dbReference>
<keyword evidence="2 9" id="KW-0813">Transport</keyword>
<reference evidence="12 13" key="1">
    <citation type="journal article" date="2016" name="Nat. Commun.">
        <title>Ectomycorrhizal ecology is imprinted in the genome of the dominant symbiotic fungus Cenococcum geophilum.</title>
        <authorList>
            <consortium name="DOE Joint Genome Institute"/>
            <person name="Peter M."/>
            <person name="Kohler A."/>
            <person name="Ohm R.A."/>
            <person name="Kuo A."/>
            <person name="Krutzmann J."/>
            <person name="Morin E."/>
            <person name="Arend M."/>
            <person name="Barry K.W."/>
            <person name="Binder M."/>
            <person name="Choi C."/>
            <person name="Clum A."/>
            <person name="Copeland A."/>
            <person name="Grisel N."/>
            <person name="Haridas S."/>
            <person name="Kipfer T."/>
            <person name="LaButti K."/>
            <person name="Lindquist E."/>
            <person name="Lipzen A."/>
            <person name="Maire R."/>
            <person name="Meier B."/>
            <person name="Mihaltcheva S."/>
            <person name="Molinier V."/>
            <person name="Murat C."/>
            <person name="Poggeler S."/>
            <person name="Quandt C.A."/>
            <person name="Sperisen C."/>
            <person name="Tritt A."/>
            <person name="Tisserant E."/>
            <person name="Crous P.W."/>
            <person name="Henrissat B."/>
            <person name="Nehls U."/>
            <person name="Egli S."/>
            <person name="Spatafora J.W."/>
            <person name="Grigoriev I.V."/>
            <person name="Martin F.M."/>
        </authorList>
    </citation>
    <scope>NUCLEOTIDE SEQUENCE [LARGE SCALE GENOMIC DNA]</scope>
    <source>
        <strain evidence="12 13">CBS 207.34</strain>
    </source>
</reference>
<dbReference type="GO" id="GO:0043328">
    <property type="term" value="P:protein transport to vacuole involved in ubiquitin-dependent protein catabolic process via the multivesicular body sorting pathway"/>
    <property type="evidence" value="ECO:0007669"/>
    <property type="project" value="UniProtKB-UniRule"/>
</dbReference>
<protein>
    <recommendedName>
        <fullName evidence="9">Vacuolar protein-sorting-associated protein 36</fullName>
    </recommendedName>
    <alternativeName>
        <fullName evidence="9">ESCRT-II complex subunit VPS36</fullName>
    </alternativeName>
</protein>
<dbReference type="Proteomes" id="UP000250140">
    <property type="component" value="Unassembled WGS sequence"/>
</dbReference>
<dbReference type="InterPro" id="IPR036443">
    <property type="entry name" value="Znf_RanBP2_sf"/>
</dbReference>
<dbReference type="InterPro" id="IPR036388">
    <property type="entry name" value="WH-like_DNA-bd_sf"/>
</dbReference>
<keyword evidence="4 9" id="KW-0967">Endosome</keyword>
<evidence type="ECO:0000313" key="12">
    <source>
        <dbReference type="EMBL" id="OCL13566.1"/>
    </source>
</evidence>
<proteinExistence type="inferred from homology"/>
<sequence>MFLNQLDLTTALRPSLLPEETLLFVQDAVGLYEGKYKIPQYQNGHAYLTSHRACYVDNEEPRKHSVAINLKDVEHPEFYAGFLKSSPKITFYPKPSKRLSLSTRGPPTLSGNNATSSPVSITPERYGSPLRTLASSPAPAPPTSATWVCPICSFSNPVPSNFDPATANAHTPLPPCLACGIKPPLVHVVKAAITAMTNRQSSPIAPTPQRAFNDHGNFLSTAGLSNDLAASAPTTSVQCPRCTFGNHPSLLSCEMCGASLISIADKRLELARNIGRSDSPGPSLTNLPLQGESIECIKFSFRGGGEKIFYERLKNALVQRKWLLQSAPPIPKPNRLSGVFDDGYVTGSDQNERDPERNKVVGIAGLERRGLEQRRNNELMLGTAFEDLEALMTSAKEIVALAESFASQANLGTNGNSEASALLSQSASALGLVTTKDMLRSGSDSLYVSELSRNLAELLTDDTRGILKREGGIITLVDLWALFNRARGGVELVSPTDFEKAARLWDKLKLPVRLRRFKSGLLVVQGRDRTDEKTIASLLSWFRELHSEPPVGEVSWDWRLFGRGVTAQETAERFDWSVGVASEELEMAEEKGMLCREQGLDGLRFWENWLVNMPADCIEG</sequence>
<dbReference type="InterPro" id="IPR036390">
    <property type="entry name" value="WH_DNA-bd_sf"/>
</dbReference>
<evidence type="ECO:0000256" key="8">
    <source>
        <dbReference type="ARBA" id="ARBA00023054"/>
    </source>
</evidence>
<dbReference type="Pfam" id="PF16988">
    <property type="entry name" value="Vps36-NZF-N"/>
    <property type="match status" value="1"/>
</dbReference>
<comment type="subunit">
    <text evidence="9">Component of the endosomal sorting complex required for transport II (ESCRT-II).</text>
</comment>
<accession>A0A8E2FAS8</accession>
<evidence type="ECO:0000256" key="4">
    <source>
        <dbReference type="ARBA" id="ARBA00022753"/>
    </source>
</evidence>
<dbReference type="InterPro" id="IPR037855">
    <property type="entry name" value="Vps36"/>
</dbReference>
<evidence type="ECO:0000256" key="1">
    <source>
        <dbReference type="ARBA" id="ARBA00009697"/>
    </source>
</evidence>
<dbReference type="EMBL" id="KV748703">
    <property type="protein sequence ID" value="OCL13566.1"/>
    <property type="molecule type" value="Genomic_DNA"/>
</dbReference>
<keyword evidence="7 9" id="KW-0653">Protein transport</keyword>
<dbReference type="GO" id="GO:0043130">
    <property type="term" value="F:ubiquitin binding"/>
    <property type="evidence" value="ECO:0007669"/>
    <property type="project" value="UniProtKB-UniRule"/>
</dbReference>
<dbReference type="OrthoDB" id="271448at2759"/>
<keyword evidence="6" id="KW-0862">Zinc</keyword>
<dbReference type="GO" id="GO:0031902">
    <property type="term" value="C:late endosome membrane"/>
    <property type="evidence" value="ECO:0007669"/>
    <property type="project" value="UniProtKB-UniRule"/>
</dbReference>
<dbReference type="InterPro" id="IPR031558">
    <property type="entry name" value="Vps36-NZF-N"/>
</dbReference>
<dbReference type="Gene3D" id="2.30.29.30">
    <property type="entry name" value="Pleckstrin-homology domain (PH domain)/Phosphotyrosine-binding domain (PTB)"/>
    <property type="match status" value="2"/>
</dbReference>
<evidence type="ECO:0000256" key="10">
    <source>
        <dbReference type="SAM" id="MobiDB-lite"/>
    </source>
</evidence>
<dbReference type="Gene3D" id="2.30.30.380">
    <property type="entry name" value="Zn-finger domain of Sec23/24"/>
    <property type="match status" value="2"/>
</dbReference>
<evidence type="ECO:0000256" key="7">
    <source>
        <dbReference type="ARBA" id="ARBA00022927"/>
    </source>
</evidence>
<dbReference type="PANTHER" id="PTHR13128:SF12">
    <property type="entry name" value="VACUOLAR PROTEIN-SORTING-ASSOCIATED PROTEIN 36"/>
    <property type="match status" value="1"/>
</dbReference>
<evidence type="ECO:0000313" key="13">
    <source>
        <dbReference type="Proteomes" id="UP000250140"/>
    </source>
</evidence>
<evidence type="ECO:0000259" key="11">
    <source>
        <dbReference type="PROSITE" id="PS51495"/>
    </source>
</evidence>
<keyword evidence="3" id="KW-0479">Metal-binding</keyword>
<dbReference type="InterPro" id="IPR001876">
    <property type="entry name" value="Znf_RanBP2"/>
</dbReference>
<name>A0A8E2FAS8_9PEZI</name>
<keyword evidence="13" id="KW-1185">Reference proteome</keyword>
<dbReference type="AlphaFoldDB" id="A0A8E2FAS8"/>